<comment type="caution">
    <text evidence="2">The sequence shown here is derived from an EMBL/GenBank/DDBJ whole genome shotgun (WGS) entry which is preliminary data.</text>
</comment>
<dbReference type="Proteomes" id="UP001149090">
    <property type="component" value="Unassembled WGS sequence"/>
</dbReference>
<dbReference type="PROSITE" id="PS50012">
    <property type="entry name" value="RCC1_3"/>
    <property type="match status" value="2"/>
</dbReference>
<accession>A0A9Q0LVI1</accession>
<dbReference type="InterPro" id="IPR000408">
    <property type="entry name" value="Reg_chr_condens"/>
</dbReference>
<dbReference type="OrthoDB" id="5370059at2759"/>
<dbReference type="PANTHER" id="PTHR45982:SF1">
    <property type="entry name" value="REGULATOR OF CHROMOSOME CONDENSATION"/>
    <property type="match status" value="1"/>
</dbReference>
<feature type="repeat" description="RCC1" evidence="1">
    <location>
        <begin position="205"/>
        <end position="259"/>
    </location>
</feature>
<reference evidence="2" key="1">
    <citation type="submission" date="2022-10" db="EMBL/GenBank/DDBJ databases">
        <title>Novel sulphate-reducing endosymbionts in the free-living metamonad Anaeramoeba.</title>
        <authorList>
            <person name="Jerlstrom-Hultqvist J."/>
            <person name="Cepicka I."/>
            <person name="Gallot-Lavallee L."/>
            <person name="Salas-Leiva D."/>
            <person name="Curtis B.A."/>
            <person name="Zahonova K."/>
            <person name="Pipaliya S."/>
            <person name="Dacks J."/>
            <person name="Roger A.J."/>
        </authorList>
    </citation>
    <scope>NUCLEOTIDE SEQUENCE</scope>
    <source>
        <strain evidence="2">BMAN</strain>
    </source>
</reference>
<dbReference type="Pfam" id="PF00415">
    <property type="entry name" value="RCC1"/>
    <property type="match status" value="2"/>
</dbReference>
<name>A0A9Q0LVI1_ANAIG</name>
<sequence length="407" mass="47212">MNEILYFGINIKPKLFKNEPNQITKPIQFKFENENEYQYQYRKENFNEIQIKQISPSNCSTIFLFENGKAIEYSEYLNKSPQKMQIENIQKVTVGSLNDAILTKEGNLFAKGEDINPENRNQLYNISSLIEHPNDRIIEDIICGARSIYLLTSNQNVYGIGDNRNAQLGLKKPKKTEKPILMMKNVYKIFSGNTSRSAFLLNSNQELFGCGDNRYGQLGLGESIKEKKIQKLTKIQNIPKGKIIDIQSGLFHSIMLIENENEKRKLYSCGNYEYNGLGKNEDEDAYEFTQVKLPLFENDDNILEISVGDMHTLILTSHYKMIGFGYNYYGQLGTGDTNNQLIPIKIMFPKLRFNEDISNYHISCAHEKSFLYYSPFLSPFSNLEEDLIKLFQRREFCDISFKTKMEK</sequence>
<keyword evidence="3" id="KW-1185">Reference proteome</keyword>
<gene>
    <name evidence="2" type="ORF">M0811_05323</name>
</gene>
<evidence type="ECO:0000313" key="2">
    <source>
        <dbReference type="EMBL" id="KAJ5078065.1"/>
    </source>
</evidence>
<dbReference type="AlphaFoldDB" id="A0A9Q0LVI1"/>
<feature type="repeat" description="RCC1" evidence="1">
    <location>
        <begin position="264"/>
        <end position="318"/>
    </location>
</feature>
<dbReference type="SUPFAM" id="SSF50985">
    <property type="entry name" value="RCC1/BLIP-II"/>
    <property type="match status" value="1"/>
</dbReference>
<protein>
    <recommendedName>
        <fullName evidence="4">Regulator of chromosome condensation</fullName>
    </recommendedName>
</protein>
<proteinExistence type="predicted"/>
<dbReference type="InterPro" id="IPR009091">
    <property type="entry name" value="RCC1/BLIP-II"/>
</dbReference>
<dbReference type="Gene3D" id="2.130.10.30">
    <property type="entry name" value="Regulator of chromosome condensation 1/beta-lactamase-inhibitor protein II"/>
    <property type="match status" value="1"/>
</dbReference>
<evidence type="ECO:0008006" key="4">
    <source>
        <dbReference type="Google" id="ProtNLM"/>
    </source>
</evidence>
<organism evidence="2 3">
    <name type="scientific">Anaeramoeba ignava</name>
    <name type="common">Anaerobic marine amoeba</name>
    <dbReference type="NCBI Taxonomy" id="1746090"/>
    <lineage>
        <taxon>Eukaryota</taxon>
        <taxon>Metamonada</taxon>
        <taxon>Anaeramoebidae</taxon>
        <taxon>Anaeramoeba</taxon>
    </lineage>
</organism>
<evidence type="ECO:0000256" key="1">
    <source>
        <dbReference type="PROSITE-ProRule" id="PRU00235"/>
    </source>
</evidence>
<evidence type="ECO:0000313" key="3">
    <source>
        <dbReference type="Proteomes" id="UP001149090"/>
    </source>
</evidence>
<dbReference type="PANTHER" id="PTHR45982">
    <property type="entry name" value="REGULATOR OF CHROMOSOME CONDENSATION"/>
    <property type="match status" value="1"/>
</dbReference>
<dbReference type="InterPro" id="IPR051553">
    <property type="entry name" value="Ran_GTPase-activating"/>
</dbReference>
<dbReference type="EMBL" id="JAPDFW010000055">
    <property type="protein sequence ID" value="KAJ5078065.1"/>
    <property type="molecule type" value="Genomic_DNA"/>
</dbReference>